<dbReference type="AlphaFoldDB" id="A0A914QP83"/>
<protein>
    <submittedName>
        <fullName evidence="4">Uncharacterized protein</fullName>
    </submittedName>
</protein>
<proteinExistence type="predicted"/>
<reference evidence="4" key="1">
    <citation type="submission" date="2022-11" db="UniProtKB">
        <authorList>
            <consortium name="WormBaseParasite"/>
        </authorList>
    </citation>
    <scope>IDENTIFICATION</scope>
</reference>
<sequence>MTYIFKSFSLLCFIVIAVSGKAVAPGSAPPPPPPPPSPKFPTTVAPTSVTAKVFTSATTTKVPPTTTSTTTTTTTTEAPTTVAATVIAENSDAKTSADQIPVCTCEQVKECDENAYKKVDQCKESCQSHLEYFGNSTDKYLSCFNDAAEEAAKMTKCLKSNENFCVSNTNETYYMDKPDYNVYYDTYGIKEEDDLQPNPEMQKKAREVFIQQRKFQTCVIGCMKKESVQCYESIGCGIGFPGKEDTAATLESCPLFKNTLHLNAMKTCQCLAFKQDVKKLIGKCAYVVSPYLMRKL</sequence>
<dbReference type="PANTHER" id="PTHR34401">
    <property type="entry name" value="PROTEIN CBG12388-RELATED"/>
    <property type="match status" value="1"/>
</dbReference>
<name>A0A914QP83_9BILA</name>
<evidence type="ECO:0000313" key="4">
    <source>
        <dbReference type="WBParaSite" id="PDA_v2.g5197.t1"/>
    </source>
</evidence>
<keyword evidence="2" id="KW-0732">Signal</keyword>
<dbReference type="Proteomes" id="UP000887578">
    <property type="component" value="Unplaced"/>
</dbReference>
<evidence type="ECO:0000313" key="3">
    <source>
        <dbReference type="Proteomes" id="UP000887578"/>
    </source>
</evidence>
<organism evidence="3 4">
    <name type="scientific">Panagrolaimus davidi</name>
    <dbReference type="NCBI Taxonomy" id="227884"/>
    <lineage>
        <taxon>Eukaryota</taxon>
        <taxon>Metazoa</taxon>
        <taxon>Ecdysozoa</taxon>
        <taxon>Nematoda</taxon>
        <taxon>Chromadorea</taxon>
        <taxon>Rhabditida</taxon>
        <taxon>Tylenchina</taxon>
        <taxon>Panagrolaimomorpha</taxon>
        <taxon>Panagrolaimoidea</taxon>
        <taxon>Panagrolaimidae</taxon>
        <taxon>Panagrolaimus</taxon>
    </lineage>
</organism>
<feature type="region of interest" description="Disordered" evidence="1">
    <location>
        <begin position="56"/>
        <end position="75"/>
    </location>
</feature>
<feature type="signal peptide" evidence="2">
    <location>
        <begin position="1"/>
        <end position="20"/>
    </location>
</feature>
<evidence type="ECO:0000256" key="1">
    <source>
        <dbReference type="SAM" id="MobiDB-lite"/>
    </source>
</evidence>
<keyword evidence="3" id="KW-1185">Reference proteome</keyword>
<evidence type="ECO:0000256" key="2">
    <source>
        <dbReference type="SAM" id="SignalP"/>
    </source>
</evidence>
<feature type="chain" id="PRO_5037824006" evidence="2">
    <location>
        <begin position="21"/>
        <end position="296"/>
    </location>
</feature>
<dbReference type="PANTHER" id="PTHR34401:SF6">
    <property type="entry name" value="DUF19 DOMAIN-CONTAINING PROTEIN"/>
    <property type="match status" value="1"/>
</dbReference>
<dbReference type="WBParaSite" id="PDA_v2.g5197.t1">
    <property type="protein sequence ID" value="PDA_v2.g5197.t1"/>
    <property type="gene ID" value="PDA_v2.g5197"/>
</dbReference>
<accession>A0A914QP83</accession>